<dbReference type="AlphaFoldDB" id="A0AAW8NIF2"/>
<keyword evidence="1" id="KW-1133">Transmembrane helix</keyword>
<feature type="transmembrane region" description="Helical" evidence="1">
    <location>
        <begin position="81"/>
        <end position="101"/>
    </location>
</feature>
<feature type="transmembrane region" description="Helical" evidence="1">
    <location>
        <begin position="50"/>
        <end position="69"/>
    </location>
</feature>
<feature type="transmembrane region" description="Helical" evidence="1">
    <location>
        <begin position="121"/>
        <end position="139"/>
    </location>
</feature>
<evidence type="ECO:0000313" key="3">
    <source>
        <dbReference type="Proteomes" id="UP001262032"/>
    </source>
</evidence>
<accession>A0AAW8NIF2</accession>
<dbReference type="EMBL" id="JAVDWN010000029">
    <property type="protein sequence ID" value="MDR7166165.1"/>
    <property type="molecule type" value="Genomic_DNA"/>
</dbReference>
<sequence length="154" mass="15945">MAASFPTTVVHGRAVHDVTTPASVYRVSPGRAEASGTTGGRAAGMSGWDLGIAGLALLAAMALAFGLVAQLIVGWHVARRLWLYSALAYFVAGILVSEAWFGWATEDELQPNIDGLSFDEVQLVTLAGLIAAVTARLVLRRRGRAGGSAGKPAG</sequence>
<keyword evidence="1" id="KW-0472">Membrane</keyword>
<evidence type="ECO:0000313" key="2">
    <source>
        <dbReference type="EMBL" id="MDR7166165.1"/>
    </source>
</evidence>
<name>A0AAW8NIF2_PSEOX</name>
<comment type="caution">
    <text evidence="2">The sequence shown here is derived from an EMBL/GenBank/DDBJ whole genome shotgun (WGS) entry which is preliminary data.</text>
</comment>
<dbReference type="Proteomes" id="UP001262032">
    <property type="component" value="Unassembled WGS sequence"/>
</dbReference>
<proteinExistence type="predicted"/>
<keyword evidence="1" id="KW-0812">Transmembrane</keyword>
<gene>
    <name evidence="2" type="ORF">J2X12_004219</name>
</gene>
<organism evidence="2 3">
    <name type="scientific">Pseudarthrobacter oxydans</name>
    <name type="common">Arthrobacter oxydans</name>
    <dbReference type="NCBI Taxonomy" id="1671"/>
    <lineage>
        <taxon>Bacteria</taxon>
        <taxon>Bacillati</taxon>
        <taxon>Actinomycetota</taxon>
        <taxon>Actinomycetes</taxon>
        <taxon>Micrococcales</taxon>
        <taxon>Micrococcaceae</taxon>
        <taxon>Pseudarthrobacter</taxon>
    </lineage>
</organism>
<protein>
    <submittedName>
        <fullName evidence="2">Uncharacterized protein</fullName>
    </submittedName>
</protein>
<reference evidence="2" key="1">
    <citation type="submission" date="2023-07" db="EMBL/GenBank/DDBJ databases">
        <title>Sorghum-associated microbial communities from plants grown in Nebraska, USA.</title>
        <authorList>
            <person name="Schachtman D."/>
        </authorList>
    </citation>
    <scope>NUCLEOTIDE SEQUENCE</scope>
    <source>
        <strain evidence="2">BE261</strain>
    </source>
</reference>
<evidence type="ECO:0000256" key="1">
    <source>
        <dbReference type="SAM" id="Phobius"/>
    </source>
</evidence>